<evidence type="ECO:0000313" key="2">
    <source>
        <dbReference type="Proteomes" id="UP001066276"/>
    </source>
</evidence>
<evidence type="ECO:0000313" key="1">
    <source>
        <dbReference type="EMBL" id="KAJ1087876.1"/>
    </source>
</evidence>
<accession>A0AAV7L8B7</accession>
<proteinExistence type="predicted"/>
<comment type="caution">
    <text evidence="1">The sequence shown here is derived from an EMBL/GenBank/DDBJ whole genome shotgun (WGS) entry which is preliminary data.</text>
</comment>
<organism evidence="1 2">
    <name type="scientific">Pleurodeles waltl</name>
    <name type="common">Iberian ribbed newt</name>
    <dbReference type="NCBI Taxonomy" id="8319"/>
    <lineage>
        <taxon>Eukaryota</taxon>
        <taxon>Metazoa</taxon>
        <taxon>Chordata</taxon>
        <taxon>Craniata</taxon>
        <taxon>Vertebrata</taxon>
        <taxon>Euteleostomi</taxon>
        <taxon>Amphibia</taxon>
        <taxon>Batrachia</taxon>
        <taxon>Caudata</taxon>
        <taxon>Salamandroidea</taxon>
        <taxon>Salamandridae</taxon>
        <taxon>Pleurodelinae</taxon>
        <taxon>Pleurodeles</taxon>
    </lineage>
</organism>
<dbReference type="Proteomes" id="UP001066276">
    <property type="component" value="Chromosome 11"/>
</dbReference>
<dbReference type="EMBL" id="JANPWB010000015">
    <property type="protein sequence ID" value="KAJ1087876.1"/>
    <property type="molecule type" value="Genomic_DNA"/>
</dbReference>
<reference evidence="1" key="1">
    <citation type="journal article" date="2022" name="bioRxiv">
        <title>Sequencing and chromosome-scale assembly of the giantPleurodeles waltlgenome.</title>
        <authorList>
            <person name="Brown T."/>
            <person name="Elewa A."/>
            <person name="Iarovenko S."/>
            <person name="Subramanian E."/>
            <person name="Araus A.J."/>
            <person name="Petzold A."/>
            <person name="Susuki M."/>
            <person name="Suzuki K.-i.T."/>
            <person name="Hayashi T."/>
            <person name="Toyoda A."/>
            <person name="Oliveira C."/>
            <person name="Osipova E."/>
            <person name="Leigh N.D."/>
            <person name="Simon A."/>
            <person name="Yun M.H."/>
        </authorList>
    </citation>
    <scope>NUCLEOTIDE SEQUENCE</scope>
    <source>
        <strain evidence="1">20211129_DDA</strain>
        <tissue evidence="1">Liver</tissue>
    </source>
</reference>
<protein>
    <submittedName>
        <fullName evidence="1">Uncharacterized protein</fullName>
    </submittedName>
</protein>
<dbReference type="AlphaFoldDB" id="A0AAV7L8B7"/>
<name>A0AAV7L8B7_PLEWA</name>
<sequence length="140" mass="15073">MKADVLKNATAVMEEYVIKFWGNVPAVQDGLETTVKEPALLGSMDTIVQRNVTVATRRPVILSRDCVSVQKAGEENIAINLAYLASMVITVPITATAQKVSPATIYLENVAVLMDLLALVVKKPVLQAHMVKAAAKRATV</sequence>
<gene>
    <name evidence="1" type="ORF">NDU88_001036</name>
</gene>
<keyword evidence="2" id="KW-1185">Reference proteome</keyword>